<reference evidence="4 5" key="1">
    <citation type="submission" date="2019-08" db="EMBL/GenBank/DDBJ databases">
        <title>Complete genome sequence of Rhodanobacter glycinis strain T01E-68 isolated from tomato root.</title>
        <authorList>
            <person name="Weon H.-Y."/>
            <person name="Lee S.A."/>
        </authorList>
    </citation>
    <scope>NUCLEOTIDE SEQUENCE [LARGE SCALE GENOMIC DNA]</scope>
    <source>
        <strain evidence="4 5">T01E-68</strain>
    </source>
</reference>
<feature type="region of interest" description="Disordered" evidence="2">
    <location>
        <begin position="1"/>
        <end position="24"/>
    </location>
</feature>
<dbReference type="Gene3D" id="2.40.50.100">
    <property type="match status" value="1"/>
</dbReference>
<dbReference type="InterPro" id="IPR058625">
    <property type="entry name" value="MdtA-like_BSH"/>
</dbReference>
<feature type="compositionally biased region" description="Low complexity" evidence="2">
    <location>
        <begin position="11"/>
        <end position="22"/>
    </location>
</feature>
<evidence type="ECO:0000259" key="3">
    <source>
        <dbReference type="Pfam" id="PF25917"/>
    </source>
</evidence>
<dbReference type="GO" id="GO:1990281">
    <property type="term" value="C:efflux pump complex"/>
    <property type="evidence" value="ECO:0007669"/>
    <property type="project" value="TreeGrafter"/>
</dbReference>
<dbReference type="KEGG" id="rgl:CS053_10270"/>
<dbReference type="AlphaFoldDB" id="A0A5B9DXQ6"/>
<evidence type="ECO:0000313" key="4">
    <source>
        <dbReference type="EMBL" id="QEE24842.1"/>
    </source>
</evidence>
<organism evidence="4 5">
    <name type="scientific">Rhodanobacter glycinis</name>
    <dbReference type="NCBI Taxonomy" id="582702"/>
    <lineage>
        <taxon>Bacteria</taxon>
        <taxon>Pseudomonadati</taxon>
        <taxon>Pseudomonadota</taxon>
        <taxon>Gammaproteobacteria</taxon>
        <taxon>Lysobacterales</taxon>
        <taxon>Rhodanobacteraceae</taxon>
        <taxon>Rhodanobacter</taxon>
    </lineage>
</organism>
<sequence>MLSRHLSRGRAAAAKPHNKAAPVRVATVQRRDMSAVVHTLGSIVANATVQVTPRVQGTLESAYFKEGQFVKQGDRLFQSVSL</sequence>
<dbReference type="RefSeq" id="WP_147627358.1">
    <property type="nucleotide sequence ID" value="NZ_CP042807.1"/>
</dbReference>
<dbReference type="EMBL" id="CP042807">
    <property type="protein sequence ID" value="QEE24842.1"/>
    <property type="molecule type" value="Genomic_DNA"/>
</dbReference>
<feature type="domain" description="Multidrug resistance protein MdtA-like barrel-sandwich hybrid" evidence="3">
    <location>
        <begin position="48"/>
        <end position="78"/>
    </location>
</feature>
<comment type="similarity">
    <text evidence="1">Belongs to the membrane fusion protein (MFP) (TC 8.A.1) family.</text>
</comment>
<dbReference type="Proteomes" id="UP000321807">
    <property type="component" value="Chromosome"/>
</dbReference>
<dbReference type="PANTHER" id="PTHR30469">
    <property type="entry name" value="MULTIDRUG RESISTANCE PROTEIN MDTA"/>
    <property type="match status" value="1"/>
</dbReference>
<name>A0A5B9DXQ6_9GAMM</name>
<proteinExistence type="inferred from homology"/>
<gene>
    <name evidence="4" type="ORF">CS053_10270</name>
</gene>
<evidence type="ECO:0000256" key="1">
    <source>
        <dbReference type="ARBA" id="ARBA00009477"/>
    </source>
</evidence>
<dbReference type="PANTHER" id="PTHR30469:SF36">
    <property type="entry name" value="BLL3903 PROTEIN"/>
    <property type="match status" value="1"/>
</dbReference>
<evidence type="ECO:0000256" key="2">
    <source>
        <dbReference type="SAM" id="MobiDB-lite"/>
    </source>
</evidence>
<dbReference type="GO" id="GO:0015562">
    <property type="term" value="F:efflux transmembrane transporter activity"/>
    <property type="evidence" value="ECO:0007669"/>
    <property type="project" value="TreeGrafter"/>
</dbReference>
<dbReference type="SUPFAM" id="SSF111369">
    <property type="entry name" value="HlyD-like secretion proteins"/>
    <property type="match status" value="1"/>
</dbReference>
<dbReference type="Pfam" id="PF25917">
    <property type="entry name" value="BSH_RND"/>
    <property type="match status" value="1"/>
</dbReference>
<accession>A0A5B9DXQ6</accession>
<evidence type="ECO:0000313" key="5">
    <source>
        <dbReference type="Proteomes" id="UP000321807"/>
    </source>
</evidence>
<protein>
    <submittedName>
        <fullName evidence="4">Biotin/lipoyl-binding protein</fullName>
    </submittedName>
</protein>